<proteinExistence type="predicted"/>
<feature type="transmembrane region" description="Helical" evidence="6">
    <location>
        <begin position="52"/>
        <end position="71"/>
    </location>
</feature>
<feature type="domain" description="MrpA C-terminal/MbhD" evidence="7">
    <location>
        <begin position="12"/>
        <end position="73"/>
    </location>
</feature>
<dbReference type="Proteomes" id="UP000051862">
    <property type="component" value="Unassembled WGS sequence"/>
</dbReference>
<dbReference type="RefSeq" id="WP_055430174.1">
    <property type="nucleotide sequence ID" value="NZ_CP015105.1"/>
</dbReference>
<dbReference type="EMBL" id="LIXN01000020">
    <property type="protein sequence ID" value="KQH81602.1"/>
    <property type="molecule type" value="Genomic_DNA"/>
</dbReference>
<evidence type="ECO:0000256" key="3">
    <source>
        <dbReference type="ARBA" id="ARBA00022692"/>
    </source>
</evidence>
<evidence type="ECO:0000256" key="1">
    <source>
        <dbReference type="ARBA" id="ARBA00004651"/>
    </source>
</evidence>
<dbReference type="STRING" id="277988.SAMN05216170_0053"/>
<keyword evidence="4 6" id="KW-1133">Transmembrane helix</keyword>
<accession>A0A0Q2M168</accession>
<keyword evidence="5 6" id="KW-0472">Membrane</keyword>
<reference evidence="9 11" key="1">
    <citation type="submission" date="2015-08" db="EMBL/GenBank/DDBJ databases">
        <title>Thermococcus thioreducens DSM 14981 genome sequencing.</title>
        <authorList>
            <person name="Hong S.-J."/>
            <person name="Kim M.-C."/>
            <person name="Shin J.-H."/>
        </authorList>
    </citation>
    <scope>NUCLEOTIDE SEQUENCE [LARGE SCALE GENOMIC DNA]</scope>
    <source>
        <strain evidence="9 11">DSM 14981</strain>
    </source>
</reference>
<dbReference type="InterPro" id="IPR025383">
    <property type="entry name" value="MrpA_C/MbhD"/>
</dbReference>
<evidence type="ECO:0000313" key="10">
    <source>
        <dbReference type="EMBL" id="SEV81255.1"/>
    </source>
</evidence>
<dbReference type="KEGG" id="ttd:A3L14_09430"/>
<protein>
    <submittedName>
        <fullName evidence="10">Multisubunit sodium/proton antiporter, MrpB subunit</fullName>
    </submittedName>
    <submittedName>
        <fullName evidence="9">Sodium:proton antiporter</fullName>
    </submittedName>
</protein>
<dbReference type="Proteomes" id="UP000250136">
    <property type="component" value="Chromosome"/>
</dbReference>
<reference evidence="8 13" key="2">
    <citation type="submission" date="2016-04" db="EMBL/GenBank/DDBJ databases">
        <title>Complete genome sequence of Thermococcus thioreducens type strain OGL-20P.</title>
        <authorList>
            <person name="Oger P.M."/>
        </authorList>
    </citation>
    <scope>NUCLEOTIDE SEQUENCE [LARGE SCALE GENOMIC DNA]</scope>
    <source>
        <strain evidence="8 13">OGL-20P</strain>
    </source>
</reference>
<dbReference type="AlphaFoldDB" id="A0A0Q2M168"/>
<dbReference type="EMBL" id="FOIW01000001">
    <property type="protein sequence ID" value="SEV81255.1"/>
    <property type="molecule type" value="Genomic_DNA"/>
</dbReference>
<name>A0A0Q2M168_9EURY</name>
<evidence type="ECO:0000313" key="8">
    <source>
        <dbReference type="EMBL" id="ASJ13092.1"/>
    </source>
</evidence>
<dbReference type="OrthoDB" id="381180at2157"/>
<keyword evidence="13" id="KW-1185">Reference proteome</keyword>
<sequence length="76" mass="8133">MLGTILDVVFIAMILLAIAVVEEKNLVSAVVKYSLLSLLFVLALFELKAPDVALSAIVVGAVVIGVFLFTIEEVTR</sequence>
<evidence type="ECO:0000256" key="6">
    <source>
        <dbReference type="SAM" id="Phobius"/>
    </source>
</evidence>
<evidence type="ECO:0000256" key="2">
    <source>
        <dbReference type="ARBA" id="ARBA00022475"/>
    </source>
</evidence>
<dbReference type="Pfam" id="PF13244">
    <property type="entry name" value="MbhD"/>
    <property type="match status" value="1"/>
</dbReference>
<organism evidence="9 11">
    <name type="scientific">Thermococcus thioreducens</name>
    <dbReference type="NCBI Taxonomy" id="277988"/>
    <lineage>
        <taxon>Archaea</taxon>
        <taxon>Methanobacteriati</taxon>
        <taxon>Methanobacteriota</taxon>
        <taxon>Thermococci</taxon>
        <taxon>Thermococcales</taxon>
        <taxon>Thermococcaceae</taxon>
        <taxon>Thermococcus</taxon>
    </lineage>
</organism>
<dbReference type="GeneID" id="33334645"/>
<evidence type="ECO:0000313" key="13">
    <source>
        <dbReference type="Proteomes" id="UP000250136"/>
    </source>
</evidence>
<feature type="transmembrane region" description="Helical" evidence="6">
    <location>
        <begin position="5"/>
        <end position="21"/>
    </location>
</feature>
<comment type="subcellular location">
    <subcellularLocation>
        <location evidence="1">Cell membrane</location>
        <topology evidence="1">Multi-pass membrane protein</topology>
    </subcellularLocation>
</comment>
<dbReference type="Proteomes" id="UP000182125">
    <property type="component" value="Unassembled WGS sequence"/>
</dbReference>
<evidence type="ECO:0000256" key="5">
    <source>
        <dbReference type="ARBA" id="ARBA00023136"/>
    </source>
</evidence>
<reference evidence="10 12" key="3">
    <citation type="submission" date="2016-10" db="EMBL/GenBank/DDBJ databases">
        <authorList>
            <person name="de Groot N.N."/>
        </authorList>
    </citation>
    <scope>NUCLEOTIDE SEQUENCE [LARGE SCALE GENOMIC DNA]</scope>
    <source>
        <strain evidence="10 12">OGL-20</strain>
    </source>
</reference>
<evidence type="ECO:0000313" key="11">
    <source>
        <dbReference type="Proteomes" id="UP000051862"/>
    </source>
</evidence>
<gene>
    <name evidence="8" type="ORF">A3L14_09430</name>
    <name evidence="9" type="ORF">AMR53_10305</name>
    <name evidence="10" type="ORF">SAMN05216170_0053</name>
</gene>
<dbReference type="GO" id="GO:0005886">
    <property type="term" value="C:plasma membrane"/>
    <property type="evidence" value="ECO:0007669"/>
    <property type="project" value="UniProtKB-SubCell"/>
</dbReference>
<feature type="transmembrane region" description="Helical" evidence="6">
    <location>
        <begin position="27"/>
        <end position="45"/>
    </location>
</feature>
<dbReference type="PATRIC" id="fig|277988.4.peg.2160"/>
<evidence type="ECO:0000259" key="7">
    <source>
        <dbReference type="Pfam" id="PF13244"/>
    </source>
</evidence>
<keyword evidence="3 6" id="KW-0812">Transmembrane</keyword>
<evidence type="ECO:0000256" key="4">
    <source>
        <dbReference type="ARBA" id="ARBA00022989"/>
    </source>
</evidence>
<evidence type="ECO:0000313" key="12">
    <source>
        <dbReference type="Proteomes" id="UP000182125"/>
    </source>
</evidence>
<dbReference type="EMBL" id="CP015105">
    <property type="protein sequence ID" value="ASJ13092.1"/>
    <property type="molecule type" value="Genomic_DNA"/>
</dbReference>
<keyword evidence="2" id="KW-1003">Cell membrane</keyword>
<evidence type="ECO:0000313" key="9">
    <source>
        <dbReference type="EMBL" id="KQH81602.1"/>
    </source>
</evidence>